<name>A0A7S1BXE9_9STRA</name>
<evidence type="ECO:0000256" key="1">
    <source>
        <dbReference type="SAM" id="SignalP"/>
    </source>
</evidence>
<dbReference type="AlphaFoldDB" id="A0A7S1BXE9"/>
<evidence type="ECO:0008006" key="3">
    <source>
        <dbReference type="Google" id="ProtNLM"/>
    </source>
</evidence>
<organism evidence="2">
    <name type="scientific">Corethron hystrix</name>
    <dbReference type="NCBI Taxonomy" id="216773"/>
    <lineage>
        <taxon>Eukaryota</taxon>
        <taxon>Sar</taxon>
        <taxon>Stramenopiles</taxon>
        <taxon>Ochrophyta</taxon>
        <taxon>Bacillariophyta</taxon>
        <taxon>Coscinodiscophyceae</taxon>
        <taxon>Corethrophycidae</taxon>
        <taxon>Corethrales</taxon>
        <taxon>Corethraceae</taxon>
        <taxon>Corethron</taxon>
    </lineage>
</organism>
<sequence>MFKKIFLAVAFMALASTANCFSLTTSVIAQSSLTGGSNFAGFQRVPSTAARAVSRQYKTTISMAKVAKIGVFSPAVYAAKFALGTPKLNQFRGKAISLHSQAIGEFTSWAGAGHLRTKLIKLAKTNGNELGFLV</sequence>
<dbReference type="GO" id="GO:0009773">
    <property type="term" value="P:photosynthetic electron transport in photosystem I"/>
    <property type="evidence" value="ECO:0007669"/>
    <property type="project" value="InterPro"/>
</dbReference>
<dbReference type="EMBL" id="HBFR01037254">
    <property type="protein sequence ID" value="CAD8899928.1"/>
    <property type="molecule type" value="Transcribed_RNA"/>
</dbReference>
<dbReference type="PANTHER" id="PTHR35709">
    <property type="entry name" value="PROTEIN PROTON GRADIENT REGULATION 5, CHLOROPLASTIC"/>
    <property type="match status" value="1"/>
</dbReference>
<protein>
    <recommendedName>
        <fullName evidence="3">PS II complex 12 kDa extrinsic protein</fullName>
    </recommendedName>
</protein>
<feature type="chain" id="PRO_5030885354" description="PS II complex 12 kDa extrinsic protein" evidence="1">
    <location>
        <begin position="21"/>
        <end position="134"/>
    </location>
</feature>
<gene>
    <name evidence="2" type="ORF">CHYS00102_LOCUS27145</name>
</gene>
<proteinExistence type="predicted"/>
<feature type="signal peptide" evidence="1">
    <location>
        <begin position="1"/>
        <end position="20"/>
    </location>
</feature>
<accession>A0A7S1BXE9</accession>
<dbReference type="InterPro" id="IPR037497">
    <property type="entry name" value="PGR5"/>
</dbReference>
<evidence type="ECO:0000313" key="2">
    <source>
        <dbReference type="EMBL" id="CAD8899928.1"/>
    </source>
</evidence>
<dbReference type="PANTHER" id="PTHR35709:SF1">
    <property type="entry name" value="PROTEIN PROTON GRADIENT REGULATION 5, CHLOROPLASTIC"/>
    <property type="match status" value="1"/>
</dbReference>
<dbReference type="GO" id="GO:0009644">
    <property type="term" value="P:response to high light intensity"/>
    <property type="evidence" value="ECO:0007669"/>
    <property type="project" value="InterPro"/>
</dbReference>
<keyword evidence="1" id="KW-0732">Signal</keyword>
<reference evidence="2" key="1">
    <citation type="submission" date="2021-01" db="EMBL/GenBank/DDBJ databases">
        <authorList>
            <person name="Corre E."/>
            <person name="Pelletier E."/>
            <person name="Niang G."/>
            <person name="Scheremetjew M."/>
            <person name="Finn R."/>
            <person name="Kale V."/>
            <person name="Holt S."/>
            <person name="Cochrane G."/>
            <person name="Meng A."/>
            <person name="Brown T."/>
            <person name="Cohen L."/>
        </authorList>
    </citation>
    <scope>NUCLEOTIDE SEQUENCE</scope>
    <source>
        <strain evidence="2">308</strain>
    </source>
</reference>